<keyword evidence="1" id="KW-0812">Transmembrane</keyword>
<sequence>MFAYIFYSNLGVSGGDMAIVAFNIIFGILQIIMIAIFTSRTNDKKHLIILTVIILQIIELLVFLAYGFLISKYLSQ</sequence>
<reference evidence="3" key="1">
    <citation type="submission" date="2016-10" db="EMBL/GenBank/DDBJ databases">
        <authorList>
            <person name="Varghese N."/>
            <person name="Submissions S."/>
        </authorList>
    </citation>
    <scope>NUCLEOTIDE SEQUENCE [LARGE SCALE GENOMIC DNA]</scope>
    <source>
        <strain evidence="3">DSM 17934</strain>
    </source>
</reference>
<name>A0A1H6VKJ9_9FLAO</name>
<accession>A0A1H6VKJ9</accession>
<gene>
    <name evidence="2" type="ORF">SAMN05660918_2288</name>
</gene>
<dbReference type="RefSeq" id="WP_091313360.1">
    <property type="nucleotide sequence ID" value="NZ_CBCSJU010000006.1"/>
</dbReference>
<keyword evidence="3" id="KW-1185">Reference proteome</keyword>
<feature type="transmembrane region" description="Helical" evidence="1">
    <location>
        <begin position="17"/>
        <end position="37"/>
    </location>
</feature>
<dbReference type="AlphaFoldDB" id="A0A1H6VKJ9"/>
<evidence type="ECO:0000313" key="3">
    <source>
        <dbReference type="Proteomes" id="UP000199702"/>
    </source>
</evidence>
<protein>
    <submittedName>
        <fullName evidence="2">Uncharacterized protein</fullName>
    </submittedName>
</protein>
<dbReference type="Proteomes" id="UP000199702">
    <property type="component" value="Unassembled WGS sequence"/>
</dbReference>
<dbReference type="STRING" id="402734.SAMN05660918_2288"/>
<evidence type="ECO:0000313" key="2">
    <source>
        <dbReference type="EMBL" id="SEJ05131.1"/>
    </source>
</evidence>
<proteinExistence type="predicted"/>
<dbReference type="EMBL" id="FNYA01000005">
    <property type="protein sequence ID" value="SEJ05131.1"/>
    <property type="molecule type" value="Genomic_DNA"/>
</dbReference>
<feature type="transmembrane region" description="Helical" evidence="1">
    <location>
        <begin position="49"/>
        <end position="70"/>
    </location>
</feature>
<keyword evidence="1" id="KW-0472">Membrane</keyword>
<organism evidence="2 3">
    <name type="scientific">Flavobacterium terrigena</name>
    <dbReference type="NCBI Taxonomy" id="402734"/>
    <lineage>
        <taxon>Bacteria</taxon>
        <taxon>Pseudomonadati</taxon>
        <taxon>Bacteroidota</taxon>
        <taxon>Flavobacteriia</taxon>
        <taxon>Flavobacteriales</taxon>
        <taxon>Flavobacteriaceae</taxon>
        <taxon>Flavobacterium</taxon>
    </lineage>
</organism>
<evidence type="ECO:0000256" key="1">
    <source>
        <dbReference type="SAM" id="Phobius"/>
    </source>
</evidence>
<keyword evidence="1" id="KW-1133">Transmembrane helix</keyword>